<dbReference type="CDD" id="cd03784">
    <property type="entry name" value="GT1_Gtf-like"/>
    <property type="match status" value="1"/>
</dbReference>
<dbReference type="PANTHER" id="PTHR48043">
    <property type="entry name" value="EG:EG0003.4 PROTEIN-RELATED"/>
    <property type="match status" value="1"/>
</dbReference>
<reference evidence="4" key="1">
    <citation type="submission" date="2021-06" db="EMBL/GenBank/DDBJ databases">
        <authorList>
            <person name="Hodson N. C."/>
            <person name="Mongue J. A."/>
            <person name="Jaron S. K."/>
        </authorList>
    </citation>
    <scope>NUCLEOTIDE SEQUENCE</scope>
</reference>
<evidence type="ECO:0000256" key="1">
    <source>
        <dbReference type="ARBA" id="ARBA00009995"/>
    </source>
</evidence>
<evidence type="ECO:0000313" key="4">
    <source>
        <dbReference type="EMBL" id="CAG7728974.1"/>
    </source>
</evidence>
<dbReference type="GO" id="GO:0008194">
    <property type="term" value="F:UDP-glycosyltransferase activity"/>
    <property type="evidence" value="ECO:0007669"/>
    <property type="project" value="InterPro"/>
</dbReference>
<accession>A0A8J2P2U3</accession>
<comment type="caution">
    <text evidence="4">The sequence shown here is derived from an EMBL/GenBank/DDBJ whole genome shotgun (WGS) entry which is preliminary data.</text>
</comment>
<evidence type="ECO:0000256" key="3">
    <source>
        <dbReference type="ARBA" id="ARBA00022679"/>
    </source>
</evidence>
<protein>
    <submittedName>
        <fullName evidence="4">Uncharacterized protein</fullName>
    </submittedName>
</protein>
<dbReference type="OrthoDB" id="5835829at2759"/>
<gene>
    <name evidence="4" type="ORF">AFUS01_LOCUS17716</name>
</gene>
<name>A0A8J2P2U3_9HEXA</name>
<evidence type="ECO:0000256" key="2">
    <source>
        <dbReference type="ARBA" id="ARBA00022676"/>
    </source>
</evidence>
<dbReference type="Proteomes" id="UP000708208">
    <property type="component" value="Unassembled WGS sequence"/>
</dbReference>
<keyword evidence="2" id="KW-0328">Glycosyltransferase</keyword>
<proteinExistence type="inferred from homology"/>
<sequence>MHCLPPKPVPKDLDEFLSGAKEGFIYFSMGSMDILGHKNIRLFITHGGGLSTQEALYNGVPLVVMPVFADQDNNARRAAEKGFAVPLEVTELTEEILLSAINKILNNPSYSKTAKELSTCTTCSETCSSKWF</sequence>
<dbReference type="InterPro" id="IPR050271">
    <property type="entry name" value="UDP-glycosyltransferase"/>
</dbReference>
<keyword evidence="5" id="KW-1185">Reference proteome</keyword>
<dbReference type="InterPro" id="IPR002213">
    <property type="entry name" value="UDP_glucos_trans"/>
</dbReference>
<comment type="similarity">
    <text evidence="1">Belongs to the UDP-glycosyltransferase family.</text>
</comment>
<organism evidence="4 5">
    <name type="scientific">Allacma fusca</name>
    <dbReference type="NCBI Taxonomy" id="39272"/>
    <lineage>
        <taxon>Eukaryota</taxon>
        <taxon>Metazoa</taxon>
        <taxon>Ecdysozoa</taxon>
        <taxon>Arthropoda</taxon>
        <taxon>Hexapoda</taxon>
        <taxon>Collembola</taxon>
        <taxon>Symphypleona</taxon>
        <taxon>Sminthuridae</taxon>
        <taxon>Allacma</taxon>
    </lineage>
</organism>
<dbReference type="PANTHER" id="PTHR48043:SF145">
    <property type="entry name" value="FI06409P-RELATED"/>
    <property type="match status" value="1"/>
</dbReference>
<dbReference type="EMBL" id="CAJVCH010171473">
    <property type="protein sequence ID" value="CAG7728974.1"/>
    <property type="molecule type" value="Genomic_DNA"/>
</dbReference>
<dbReference type="AlphaFoldDB" id="A0A8J2P2U3"/>
<evidence type="ECO:0000313" key="5">
    <source>
        <dbReference type="Proteomes" id="UP000708208"/>
    </source>
</evidence>
<dbReference type="Pfam" id="PF00201">
    <property type="entry name" value="UDPGT"/>
    <property type="match status" value="1"/>
</dbReference>
<keyword evidence="3" id="KW-0808">Transferase</keyword>